<keyword evidence="2" id="KW-1185">Reference proteome</keyword>
<gene>
    <name evidence="1" type="ORF">E4665_17290</name>
</gene>
<accession>A0A4Z0GJT4</accession>
<dbReference type="EMBL" id="SRJD01000036">
    <property type="protein sequence ID" value="TGA95866.1"/>
    <property type="molecule type" value="Genomic_DNA"/>
</dbReference>
<organism evidence="1 2">
    <name type="scientific">Sporolactobacillus shoreae</name>
    <dbReference type="NCBI Taxonomy" id="1465501"/>
    <lineage>
        <taxon>Bacteria</taxon>
        <taxon>Bacillati</taxon>
        <taxon>Bacillota</taxon>
        <taxon>Bacilli</taxon>
        <taxon>Bacillales</taxon>
        <taxon>Sporolactobacillaceae</taxon>
        <taxon>Sporolactobacillus</taxon>
    </lineage>
</organism>
<dbReference type="Proteomes" id="UP000298347">
    <property type="component" value="Unassembled WGS sequence"/>
</dbReference>
<sequence length="113" mass="13636">MLSQARYAQIDNYLDLYRFAGKLNDTEWQDEILGRLAELQQDHSDLEFQKERNLQQQFVEVNRQILTLYQRLRCHTLEATDEVTNKLFALKQRRLELGREIDELKHGHQQFCQ</sequence>
<name>A0A4Z0GJT4_9BACL</name>
<evidence type="ECO:0000313" key="2">
    <source>
        <dbReference type="Proteomes" id="UP000298347"/>
    </source>
</evidence>
<comment type="caution">
    <text evidence="1">The sequence shown here is derived from an EMBL/GenBank/DDBJ whole genome shotgun (WGS) entry which is preliminary data.</text>
</comment>
<dbReference type="AlphaFoldDB" id="A0A4Z0GJT4"/>
<proteinExistence type="predicted"/>
<reference evidence="1 2" key="1">
    <citation type="journal article" date="2015" name="Int. J. Syst. Evol. Microbiol.">
        <title>Sporolactobacillus shoreae sp. nov. and Sporolactobacillus spathodeae sp. nov., two spore-forming lactic acid bacteria isolated from tree barks in Thailand.</title>
        <authorList>
            <person name="Thamacharoensuk T."/>
            <person name="Kitahara M."/>
            <person name="Ohkuma M."/>
            <person name="Thongchul N."/>
            <person name="Tanasupawat S."/>
        </authorList>
    </citation>
    <scope>NUCLEOTIDE SEQUENCE [LARGE SCALE GENOMIC DNA]</scope>
    <source>
        <strain evidence="1 2">BK92</strain>
    </source>
</reference>
<dbReference type="RefSeq" id="WP_135350047.1">
    <property type="nucleotide sequence ID" value="NZ_SRJD01000036.1"/>
</dbReference>
<protein>
    <submittedName>
        <fullName evidence="1">Uncharacterized protein</fullName>
    </submittedName>
</protein>
<evidence type="ECO:0000313" key="1">
    <source>
        <dbReference type="EMBL" id="TGA95866.1"/>
    </source>
</evidence>
<dbReference type="OrthoDB" id="2988996at2"/>